<name>A0ABQ5ENA6_9ASTR</name>
<gene>
    <name evidence="1" type="ORF">Tco_0978548</name>
</gene>
<reference evidence="1" key="1">
    <citation type="journal article" date="2022" name="Int. J. Mol. Sci.">
        <title>Draft Genome of Tanacetum Coccineum: Genomic Comparison of Closely Related Tanacetum-Family Plants.</title>
        <authorList>
            <person name="Yamashiro T."/>
            <person name="Shiraishi A."/>
            <person name="Nakayama K."/>
            <person name="Satake H."/>
        </authorList>
    </citation>
    <scope>NUCLEOTIDE SEQUENCE</scope>
</reference>
<organism evidence="1 2">
    <name type="scientific">Tanacetum coccineum</name>
    <dbReference type="NCBI Taxonomy" id="301880"/>
    <lineage>
        <taxon>Eukaryota</taxon>
        <taxon>Viridiplantae</taxon>
        <taxon>Streptophyta</taxon>
        <taxon>Embryophyta</taxon>
        <taxon>Tracheophyta</taxon>
        <taxon>Spermatophyta</taxon>
        <taxon>Magnoliopsida</taxon>
        <taxon>eudicotyledons</taxon>
        <taxon>Gunneridae</taxon>
        <taxon>Pentapetalae</taxon>
        <taxon>asterids</taxon>
        <taxon>campanulids</taxon>
        <taxon>Asterales</taxon>
        <taxon>Asteraceae</taxon>
        <taxon>Asteroideae</taxon>
        <taxon>Anthemideae</taxon>
        <taxon>Anthemidinae</taxon>
        <taxon>Tanacetum</taxon>
    </lineage>
</organism>
<dbReference type="PANTHER" id="PTHR12710">
    <property type="entry name" value="NUCLEAR PROTEIN LOCALIZATION 4"/>
    <property type="match status" value="1"/>
</dbReference>
<proteinExistence type="predicted"/>
<evidence type="ECO:0000313" key="2">
    <source>
        <dbReference type="Proteomes" id="UP001151760"/>
    </source>
</evidence>
<evidence type="ECO:0000313" key="1">
    <source>
        <dbReference type="EMBL" id="GJT52391.1"/>
    </source>
</evidence>
<protein>
    <submittedName>
        <fullName evidence="1">Uncharacterized protein</fullName>
    </submittedName>
</protein>
<sequence>MRTLKAHLDRTKNLSFVKRISDFHLLLLLARFLDVNSDVPALAGCVHAQATIPEGYQLLIESMAASVFLVHLDIRVTAVAGQYQIGIYSVRPIVFGKKSLLITTLLQRVKKNTKPSLPRELSQSDR</sequence>
<accession>A0ABQ5ENA6</accession>
<dbReference type="InterPro" id="IPR016563">
    <property type="entry name" value="Npl4"/>
</dbReference>
<comment type="caution">
    <text evidence="1">The sequence shown here is derived from an EMBL/GenBank/DDBJ whole genome shotgun (WGS) entry which is preliminary data.</text>
</comment>
<keyword evidence="2" id="KW-1185">Reference proteome</keyword>
<reference evidence="1" key="2">
    <citation type="submission" date="2022-01" db="EMBL/GenBank/DDBJ databases">
        <authorList>
            <person name="Yamashiro T."/>
            <person name="Shiraishi A."/>
            <person name="Satake H."/>
            <person name="Nakayama K."/>
        </authorList>
    </citation>
    <scope>NUCLEOTIDE SEQUENCE</scope>
</reference>
<dbReference type="Proteomes" id="UP001151760">
    <property type="component" value="Unassembled WGS sequence"/>
</dbReference>
<dbReference type="PANTHER" id="PTHR12710:SF0">
    <property type="entry name" value="NUCLEAR PROTEIN LOCALIZATION PROTEIN 4 HOMOLOG"/>
    <property type="match status" value="1"/>
</dbReference>
<dbReference type="EMBL" id="BQNB010016491">
    <property type="protein sequence ID" value="GJT52391.1"/>
    <property type="molecule type" value="Genomic_DNA"/>
</dbReference>